<proteinExistence type="predicted"/>
<evidence type="ECO:0000313" key="2">
    <source>
        <dbReference type="Proteomes" id="UP001152795"/>
    </source>
</evidence>
<organism evidence="1 2">
    <name type="scientific">Paramuricea clavata</name>
    <name type="common">Red gorgonian</name>
    <name type="synonym">Violescent sea-whip</name>
    <dbReference type="NCBI Taxonomy" id="317549"/>
    <lineage>
        <taxon>Eukaryota</taxon>
        <taxon>Metazoa</taxon>
        <taxon>Cnidaria</taxon>
        <taxon>Anthozoa</taxon>
        <taxon>Octocorallia</taxon>
        <taxon>Malacalcyonacea</taxon>
        <taxon>Plexauridae</taxon>
        <taxon>Paramuricea</taxon>
    </lineage>
</organism>
<protein>
    <submittedName>
        <fullName evidence="1">Uncharacterized protein</fullName>
    </submittedName>
</protein>
<sequence>MTHEGPQYVVSNTSTRADISSSTELKLYGDAASKGFSWLDGLEKLHFVKVSSVEPEMTVFFPVSDCVVQFKASNIDGASSMVRTSCGPHHKWCEATFSYKKAVMWQGEHVRATLQFYIEEKAKHANLAG</sequence>
<accession>A0A6S7HXJ3</accession>
<comment type="caution">
    <text evidence="1">The sequence shown here is derived from an EMBL/GenBank/DDBJ whole genome shotgun (WGS) entry which is preliminary data.</text>
</comment>
<dbReference type="AlphaFoldDB" id="A0A6S7HXJ3"/>
<dbReference type="Proteomes" id="UP001152795">
    <property type="component" value="Unassembled WGS sequence"/>
</dbReference>
<evidence type="ECO:0000313" key="1">
    <source>
        <dbReference type="EMBL" id="CAB4008793.1"/>
    </source>
</evidence>
<keyword evidence="2" id="KW-1185">Reference proteome</keyword>
<reference evidence="1" key="1">
    <citation type="submission" date="2020-04" db="EMBL/GenBank/DDBJ databases">
        <authorList>
            <person name="Alioto T."/>
            <person name="Alioto T."/>
            <person name="Gomez Garrido J."/>
        </authorList>
    </citation>
    <scope>NUCLEOTIDE SEQUENCE</scope>
    <source>
        <strain evidence="1">A484AB</strain>
    </source>
</reference>
<gene>
    <name evidence="1" type="ORF">PACLA_8A018144</name>
</gene>
<name>A0A6S7HXJ3_PARCT</name>
<dbReference type="EMBL" id="CACRXK020006229">
    <property type="protein sequence ID" value="CAB4008793.1"/>
    <property type="molecule type" value="Genomic_DNA"/>
</dbReference>